<protein>
    <submittedName>
        <fullName evidence="2">Uncharacterized protein</fullName>
    </submittedName>
</protein>
<dbReference type="AlphaFoldDB" id="A0A0J6TG70"/>
<proteinExistence type="predicted"/>
<sequence>MVEDNSAEGRKPINPLERRETIGIEDGESHAGEPVTPSRHGTGTDRGGAKAPQPAPKATPSDTPQR</sequence>
<accession>A0A0J6TG70</accession>
<evidence type="ECO:0000313" key="2">
    <source>
        <dbReference type="EMBL" id="KMO44927.1"/>
    </source>
</evidence>
<feature type="compositionally biased region" description="Low complexity" evidence="1">
    <location>
        <begin position="49"/>
        <end position="60"/>
    </location>
</feature>
<feature type="compositionally biased region" description="Basic and acidic residues" evidence="1">
    <location>
        <begin position="7"/>
        <end position="31"/>
    </location>
</feature>
<evidence type="ECO:0000313" key="3">
    <source>
        <dbReference type="Proteomes" id="UP000036449"/>
    </source>
</evidence>
<dbReference type="PATRIC" id="fig|1187852.3.peg.5292"/>
<organism evidence="2 3">
    <name type="scientific">Methylobacterium tarhaniae</name>
    <dbReference type="NCBI Taxonomy" id="1187852"/>
    <lineage>
        <taxon>Bacteria</taxon>
        <taxon>Pseudomonadati</taxon>
        <taxon>Pseudomonadota</taxon>
        <taxon>Alphaproteobacteria</taxon>
        <taxon>Hyphomicrobiales</taxon>
        <taxon>Methylobacteriaceae</taxon>
        <taxon>Methylobacterium</taxon>
    </lineage>
</organism>
<feature type="region of interest" description="Disordered" evidence="1">
    <location>
        <begin position="1"/>
        <end position="66"/>
    </location>
</feature>
<keyword evidence="3" id="KW-1185">Reference proteome</keyword>
<dbReference type="RefSeq" id="WP_048448893.1">
    <property type="nucleotide sequence ID" value="NZ_LABZ01000005.1"/>
</dbReference>
<dbReference type="Proteomes" id="UP000036449">
    <property type="component" value="Unassembled WGS sequence"/>
</dbReference>
<dbReference type="OrthoDB" id="8001680at2"/>
<evidence type="ECO:0000256" key="1">
    <source>
        <dbReference type="SAM" id="MobiDB-lite"/>
    </source>
</evidence>
<name>A0A0J6TG70_9HYPH</name>
<reference evidence="2 3" key="1">
    <citation type="submission" date="2015-03" db="EMBL/GenBank/DDBJ databases">
        <title>Genome sequencing of Methylobacterium tarhaniae DSM 25844.</title>
        <authorList>
            <person name="Chaudhry V."/>
            <person name="Patil P.B."/>
        </authorList>
    </citation>
    <scope>NUCLEOTIDE SEQUENCE [LARGE SCALE GENOMIC DNA]</scope>
    <source>
        <strain evidence="2 3">DSM 25844</strain>
    </source>
</reference>
<dbReference type="EMBL" id="LABZ01000005">
    <property type="protein sequence ID" value="KMO44927.1"/>
    <property type="molecule type" value="Genomic_DNA"/>
</dbReference>
<comment type="caution">
    <text evidence="2">The sequence shown here is derived from an EMBL/GenBank/DDBJ whole genome shotgun (WGS) entry which is preliminary data.</text>
</comment>
<gene>
    <name evidence="2" type="ORF">VQ03_00535</name>
</gene>